<evidence type="ECO:0000313" key="1">
    <source>
        <dbReference type="EMBL" id="KDR95146.1"/>
    </source>
</evidence>
<dbReference type="InterPro" id="IPR029063">
    <property type="entry name" value="SAM-dependent_MTases_sf"/>
</dbReference>
<dbReference type="GO" id="GO:0032259">
    <property type="term" value="P:methylation"/>
    <property type="evidence" value="ECO:0007669"/>
    <property type="project" value="UniProtKB-KW"/>
</dbReference>
<dbReference type="PANTHER" id="PTHR38451">
    <property type="entry name" value="TRNA (ADENINE(22)-N(1))-METHYLTRANSFERASE"/>
    <property type="match status" value="1"/>
</dbReference>
<dbReference type="InterPro" id="IPR006901">
    <property type="entry name" value="TrmK"/>
</dbReference>
<evidence type="ECO:0000313" key="2">
    <source>
        <dbReference type="Proteomes" id="UP000027946"/>
    </source>
</evidence>
<dbReference type="PIRSF" id="PIRSF018637">
    <property type="entry name" value="TrmK"/>
    <property type="match status" value="1"/>
</dbReference>
<name>A0A069RDQ1_PEPLI</name>
<dbReference type="Pfam" id="PF12847">
    <property type="entry name" value="Methyltransf_18"/>
    <property type="match status" value="1"/>
</dbReference>
<dbReference type="STRING" id="1121324.CLIT_11c01750"/>
<dbReference type="PANTHER" id="PTHR38451:SF1">
    <property type="entry name" value="TRNA (ADENINE(22)-N(1))-METHYLTRANSFERASE"/>
    <property type="match status" value="1"/>
</dbReference>
<gene>
    <name evidence="1" type="primary">trmK</name>
    <name evidence="1" type="ORF">CLIT_11c01750</name>
</gene>
<dbReference type="eggNOG" id="COG2384">
    <property type="taxonomic scope" value="Bacteria"/>
</dbReference>
<keyword evidence="1" id="KW-0808">Transferase</keyword>
<comment type="caution">
    <text evidence="1">The sequence shown here is derived from an EMBL/GenBank/DDBJ whole genome shotgun (WGS) entry which is preliminary data.</text>
</comment>
<accession>A0A069RDQ1</accession>
<dbReference type="Gene3D" id="3.40.50.150">
    <property type="entry name" value="Vaccinia Virus protein VP39"/>
    <property type="match status" value="1"/>
</dbReference>
<keyword evidence="1" id="KW-0489">Methyltransferase</keyword>
<keyword evidence="2" id="KW-1185">Reference proteome</keyword>
<dbReference type="EMBL" id="JJMM01000011">
    <property type="protein sequence ID" value="KDR95146.1"/>
    <property type="molecule type" value="Genomic_DNA"/>
</dbReference>
<dbReference type="SUPFAM" id="SSF53335">
    <property type="entry name" value="S-adenosyl-L-methionine-dependent methyltransferases"/>
    <property type="match status" value="1"/>
</dbReference>
<dbReference type="OrthoDB" id="5881184at2"/>
<dbReference type="Proteomes" id="UP000027946">
    <property type="component" value="Unassembled WGS sequence"/>
</dbReference>
<reference evidence="1 2" key="1">
    <citation type="submission" date="2014-03" db="EMBL/GenBank/DDBJ databases">
        <title>Genome sequence of Clostridium litorale W6, DSM 5388.</title>
        <authorList>
            <person name="Poehlein A."/>
            <person name="Jagirdar A."/>
            <person name="Khonsari B."/>
            <person name="Chibani C.M."/>
            <person name="Gutierrez Gutierrez D.A."/>
            <person name="Davydova E."/>
            <person name="Alghaithi H.S."/>
            <person name="Nair K.P."/>
            <person name="Dhamotharan K."/>
            <person name="Chandran L."/>
            <person name="G W."/>
            <person name="Daniel R."/>
        </authorList>
    </citation>
    <scope>NUCLEOTIDE SEQUENCE [LARGE SCALE GENOMIC DNA]</scope>
    <source>
        <strain evidence="1 2">W6</strain>
    </source>
</reference>
<dbReference type="RefSeq" id="WP_038265146.1">
    <property type="nucleotide sequence ID" value="NZ_FSRH01000002.1"/>
</dbReference>
<protein>
    <submittedName>
        <fullName evidence="1">tRNA (Adenine(22)-N(1))-methyltransferase TrmK</fullName>
        <ecNumber evidence="1">2.1.1.217</ecNumber>
    </submittedName>
</protein>
<dbReference type="EC" id="2.1.1.217" evidence="1"/>
<dbReference type="GO" id="GO:0160105">
    <property type="term" value="F:tRNA (adenine(22)-N1)-methyltransferase activity"/>
    <property type="evidence" value="ECO:0007669"/>
    <property type="project" value="UniProtKB-EC"/>
</dbReference>
<proteinExistence type="predicted"/>
<sequence length="236" mass="26249">MNLGNRLQCIADQIDNEARVADIGTDHAYIPVYLVKTGISRFVIASDVNKGPLEKAKKHIAQNGLGDSINTRLGGGLSVLDDAEVDEVIIAGMGGVLISQIIEDDFEKASGVNKLVLQPMQASHELRKYLFENGFEIQKECLAKEDEKMYEIIIASYAGDSDKIEDTIDGVYFEIGKKLLEVDDKDLLVEFLDKKIKKYEGIISNLEGNKTIKAALRLEFCSNRLKKIKEIRENVA</sequence>
<dbReference type="AlphaFoldDB" id="A0A069RDQ1"/>
<organism evidence="1 2">
    <name type="scientific">Peptoclostridium litorale DSM 5388</name>
    <dbReference type="NCBI Taxonomy" id="1121324"/>
    <lineage>
        <taxon>Bacteria</taxon>
        <taxon>Bacillati</taxon>
        <taxon>Bacillota</taxon>
        <taxon>Clostridia</taxon>
        <taxon>Peptostreptococcales</taxon>
        <taxon>Peptoclostridiaceae</taxon>
        <taxon>Peptoclostridium</taxon>
    </lineage>
</organism>